<sequence length="353" mass="38149">MTIREEIERRHAQDVRALPDWCESDPGPESAERCVRVAHEANAPTGQPINAGGLGDATRGLVMPRRMLRHSVRVARGELAPPRGDANESCYLCAGILDQARRLRDQARRVEAALPAHLRLEVEKEIAEAVAVAAERRDTVSETAAGSGPQKGQGLYDPLPTCEGSGSIAGACRAVILGWVSPKGAIPDDYGREDEERAIVIALAFGKPDLLPRGVADTRSAWRRMRYAHRCVVDAAARAFWLGGGIDDPTDDEPMTTSRPFQGDAALDENAPEAAACREVLAGAAPARAARKAGPRAALVIGLAFGRADLLPEPGMSFRSVWRTLDRRERRLVDAAARAAWPARSEPLVEGWW</sequence>
<proteinExistence type="predicted"/>
<name>A0A1H4FYF2_9RHOB</name>
<dbReference type="EMBL" id="FNQM01000031">
    <property type="protein sequence ID" value="SEB02373.1"/>
    <property type="molecule type" value="Genomic_DNA"/>
</dbReference>
<dbReference type="STRING" id="89524.SAMN05444370_13127"/>
<protein>
    <submittedName>
        <fullName evidence="1">Uncharacterized protein</fullName>
    </submittedName>
</protein>
<dbReference type="Proteomes" id="UP000198703">
    <property type="component" value="Unassembled WGS sequence"/>
</dbReference>
<reference evidence="1 2" key="1">
    <citation type="submission" date="2016-10" db="EMBL/GenBank/DDBJ databases">
        <authorList>
            <person name="de Groot N.N."/>
        </authorList>
    </citation>
    <scope>NUCLEOTIDE SEQUENCE [LARGE SCALE GENOMIC DNA]</scope>
    <source>
        <strain evidence="1 2">DSM 15345</strain>
    </source>
</reference>
<organism evidence="1 2">
    <name type="scientific">Rubrimonas cliftonensis</name>
    <dbReference type="NCBI Taxonomy" id="89524"/>
    <lineage>
        <taxon>Bacteria</taxon>
        <taxon>Pseudomonadati</taxon>
        <taxon>Pseudomonadota</taxon>
        <taxon>Alphaproteobacteria</taxon>
        <taxon>Rhodobacterales</taxon>
        <taxon>Paracoccaceae</taxon>
        <taxon>Rubrimonas</taxon>
    </lineage>
</organism>
<dbReference type="RefSeq" id="WP_093256426.1">
    <property type="nucleotide sequence ID" value="NZ_FNQM01000031.1"/>
</dbReference>
<gene>
    <name evidence="1" type="ORF">SAMN05444370_13127</name>
</gene>
<dbReference type="OrthoDB" id="7865899at2"/>
<dbReference type="AlphaFoldDB" id="A0A1H4FYF2"/>
<accession>A0A1H4FYF2</accession>
<evidence type="ECO:0000313" key="1">
    <source>
        <dbReference type="EMBL" id="SEB02373.1"/>
    </source>
</evidence>
<evidence type="ECO:0000313" key="2">
    <source>
        <dbReference type="Proteomes" id="UP000198703"/>
    </source>
</evidence>
<keyword evidence="2" id="KW-1185">Reference proteome</keyword>